<dbReference type="PRINTS" id="PR00380">
    <property type="entry name" value="KINESINHEAVY"/>
</dbReference>
<evidence type="ECO:0000313" key="10">
    <source>
        <dbReference type="Proteomes" id="UP001558713"/>
    </source>
</evidence>
<dbReference type="Pfam" id="PF00225">
    <property type="entry name" value="Kinesin"/>
    <property type="match status" value="1"/>
</dbReference>
<dbReference type="EMBL" id="JBANAX010000444">
    <property type="protein sequence ID" value="KAL1208682.1"/>
    <property type="molecule type" value="Genomic_DNA"/>
</dbReference>
<organism evidence="9 10">
    <name type="scientific">Cardamine amara subsp. amara</name>
    <dbReference type="NCBI Taxonomy" id="228776"/>
    <lineage>
        <taxon>Eukaryota</taxon>
        <taxon>Viridiplantae</taxon>
        <taxon>Streptophyta</taxon>
        <taxon>Embryophyta</taxon>
        <taxon>Tracheophyta</taxon>
        <taxon>Spermatophyta</taxon>
        <taxon>Magnoliopsida</taxon>
        <taxon>eudicotyledons</taxon>
        <taxon>Gunneridae</taxon>
        <taxon>Pentapetalae</taxon>
        <taxon>rosids</taxon>
        <taxon>malvids</taxon>
        <taxon>Brassicales</taxon>
        <taxon>Brassicaceae</taxon>
        <taxon>Cardamineae</taxon>
        <taxon>Cardamine</taxon>
    </lineage>
</organism>
<dbReference type="InterPro" id="IPR027417">
    <property type="entry name" value="P-loop_NTPase"/>
</dbReference>
<name>A0ABD1APK7_CARAN</name>
<evidence type="ECO:0000256" key="3">
    <source>
        <dbReference type="ARBA" id="ARBA00022741"/>
    </source>
</evidence>
<dbReference type="GO" id="GO:0005874">
    <property type="term" value="C:microtubule"/>
    <property type="evidence" value="ECO:0007669"/>
    <property type="project" value="UniProtKB-KW"/>
</dbReference>
<dbReference type="PROSITE" id="PS00411">
    <property type="entry name" value="KINESIN_MOTOR_1"/>
    <property type="match status" value="1"/>
</dbReference>
<reference evidence="9 10" key="1">
    <citation type="submission" date="2024-04" db="EMBL/GenBank/DDBJ databases">
        <title>Genome assembly C_amara_ONT_v2.</title>
        <authorList>
            <person name="Yant L."/>
            <person name="Moore C."/>
            <person name="Slenker M."/>
        </authorList>
    </citation>
    <scope>NUCLEOTIDE SEQUENCE [LARGE SCALE GENOMIC DNA]</scope>
    <source>
        <tissue evidence="9">Leaf</tissue>
    </source>
</reference>
<feature type="compositionally biased region" description="Basic and acidic residues" evidence="7">
    <location>
        <begin position="225"/>
        <end position="238"/>
    </location>
</feature>
<sequence length="238" mass="26349">MHVSMLEIYNETIRDMLSPNQTSLEIVHDAKGDTIVKDLTESDVCSIAATLSLLQKATNSRSIGRTRMNEESSRSHFVVTMRISGVNESIEQQVHGVLNLIDLAGSERVSQSRTTGERFDEIKAINTSLCSLNGVIMALARKEDHIPFRNSKLTHLLEPYLGGDSKTLMLVNISPVPSSGRETLDTLRFAARVNGCEIGVPRQNTEKKKRKAKVGFQTPKAAGMSEKKKAVTDAKRRR</sequence>
<evidence type="ECO:0000313" key="9">
    <source>
        <dbReference type="EMBL" id="KAL1208682.1"/>
    </source>
</evidence>
<proteinExistence type="inferred from homology"/>
<keyword evidence="2" id="KW-0493">Microtubule</keyword>
<dbReference type="PROSITE" id="PS50067">
    <property type="entry name" value="KINESIN_MOTOR_2"/>
    <property type="match status" value="1"/>
</dbReference>
<comment type="similarity">
    <text evidence="1">Belongs to the TRAFAC class myosin-kinesin ATPase superfamily. Kinesin family. KIN-14 subfamily.</text>
</comment>
<dbReference type="AlphaFoldDB" id="A0ABD1APK7"/>
<dbReference type="PANTHER" id="PTHR47972:SF45">
    <property type="entry name" value="PROTEIN CLARET SEGREGATIONAL"/>
    <property type="match status" value="1"/>
</dbReference>
<dbReference type="InterPro" id="IPR027640">
    <property type="entry name" value="Kinesin-like_fam"/>
</dbReference>
<evidence type="ECO:0000259" key="8">
    <source>
        <dbReference type="PROSITE" id="PS50067"/>
    </source>
</evidence>
<evidence type="ECO:0000256" key="4">
    <source>
        <dbReference type="ARBA" id="ARBA00022840"/>
    </source>
</evidence>
<dbReference type="Gene3D" id="3.40.850.10">
    <property type="entry name" value="Kinesin motor domain"/>
    <property type="match status" value="1"/>
</dbReference>
<evidence type="ECO:0000256" key="6">
    <source>
        <dbReference type="PROSITE-ProRule" id="PRU00283"/>
    </source>
</evidence>
<evidence type="ECO:0000256" key="7">
    <source>
        <dbReference type="SAM" id="MobiDB-lite"/>
    </source>
</evidence>
<dbReference type="InterPro" id="IPR019821">
    <property type="entry name" value="Kinesin_motor_CS"/>
</dbReference>
<feature type="region of interest" description="Disordered" evidence="7">
    <location>
        <begin position="201"/>
        <end position="238"/>
    </location>
</feature>
<keyword evidence="10" id="KW-1185">Reference proteome</keyword>
<dbReference type="InterPro" id="IPR001752">
    <property type="entry name" value="Kinesin_motor_dom"/>
</dbReference>
<dbReference type="PANTHER" id="PTHR47972">
    <property type="entry name" value="KINESIN-LIKE PROTEIN KLP-3"/>
    <property type="match status" value="1"/>
</dbReference>
<protein>
    <submittedName>
        <fullName evidence="9">Kinesin-like protein KIN-14C</fullName>
    </submittedName>
</protein>
<evidence type="ECO:0000256" key="5">
    <source>
        <dbReference type="ARBA" id="ARBA00023175"/>
    </source>
</evidence>
<comment type="caution">
    <text evidence="6">Lacks conserved residue(s) required for the propagation of feature annotation.</text>
</comment>
<keyword evidence="5" id="KW-0505">Motor protein</keyword>
<dbReference type="InterPro" id="IPR036961">
    <property type="entry name" value="Kinesin_motor_dom_sf"/>
</dbReference>
<gene>
    <name evidence="9" type="ORF">V5N11_012497</name>
</gene>
<dbReference type="GO" id="GO:0005524">
    <property type="term" value="F:ATP binding"/>
    <property type="evidence" value="ECO:0007669"/>
    <property type="project" value="UniProtKB-KW"/>
</dbReference>
<feature type="domain" description="Kinesin motor" evidence="8">
    <location>
        <begin position="1"/>
        <end position="196"/>
    </location>
</feature>
<dbReference type="SUPFAM" id="SSF52540">
    <property type="entry name" value="P-loop containing nucleoside triphosphate hydrolases"/>
    <property type="match status" value="1"/>
</dbReference>
<dbReference type="SMART" id="SM00129">
    <property type="entry name" value="KISc"/>
    <property type="match status" value="1"/>
</dbReference>
<accession>A0ABD1APK7</accession>
<evidence type="ECO:0000256" key="1">
    <source>
        <dbReference type="ARBA" id="ARBA00010899"/>
    </source>
</evidence>
<comment type="caution">
    <text evidence="9">The sequence shown here is derived from an EMBL/GenBank/DDBJ whole genome shotgun (WGS) entry which is preliminary data.</text>
</comment>
<evidence type="ECO:0000256" key="2">
    <source>
        <dbReference type="ARBA" id="ARBA00022701"/>
    </source>
</evidence>
<keyword evidence="3" id="KW-0547">Nucleotide-binding</keyword>
<keyword evidence="4" id="KW-0067">ATP-binding</keyword>
<dbReference type="Proteomes" id="UP001558713">
    <property type="component" value="Unassembled WGS sequence"/>
</dbReference>